<reference evidence="2 3" key="1">
    <citation type="journal article" date="2024" name="G3 (Bethesda)">
        <title>Genome assembly of Hibiscus sabdariffa L. provides insights into metabolisms of medicinal natural products.</title>
        <authorList>
            <person name="Kim T."/>
        </authorList>
    </citation>
    <scope>NUCLEOTIDE SEQUENCE [LARGE SCALE GENOMIC DNA]</scope>
    <source>
        <strain evidence="2">TK-2024</strain>
        <tissue evidence="2">Old leaves</tissue>
    </source>
</reference>
<keyword evidence="3" id="KW-1185">Reference proteome</keyword>
<sequence length="126" mass="14128">MGSRADAERRKKCHDLSPKQQPIVAPNPSGIHLNQITRDSGGAEARKRRVIGVVEEAAKWSRLKEAGDELSLMQCLKSLKTFLRDWNSASFGDVDRGIVSVMKQIDELDNDGEVVLQSQEVRDKRK</sequence>
<feature type="compositionally biased region" description="Basic and acidic residues" evidence="1">
    <location>
        <begin position="1"/>
        <end position="17"/>
    </location>
</feature>
<dbReference type="Proteomes" id="UP001472677">
    <property type="component" value="Unassembled WGS sequence"/>
</dbReference>
<dbReference type="EMBL" id="JBBPBM010000005">
    <property type="protein sequence ID" value="KAK8584196.1"/>
    <property type="molecule type" value="Genomic_DNA"/>
</dbReference>
<gene>
    <name evidence="2" type="ORF">V6N12_068443</name>
</gene>
<evidence type="ECO:0000313" key="2">
    <source>
        <dbReference type="EMBL" id="KAK8584196.1"/>
    </source>
</evidence>
<proteinExistence type="predicted"/>
<comment type="caution">
    <text evidence="2">The sequence shown here is derived from an EMBL/GenBank/DDBJ whole genome shotgun (WGS) entry which is preliminary data.</text>
</comment>
<protein>
    <submittedName>
        <fullName evidence="2">Uncharacterized protein</fullName>
    </submittedName>
</protein>
<evidence type="ECO:0000256" key="1">
    <source>
        <dbReference type="SAM" id="MobiDB-lite"/>
    </source>
</evidence>
<name>A0ABR2FQ38_9ROSI</name>
<organism evidence="2 3">
    <name type="scientific">Hibiscus sabdariffa</name>
    <name type="common">roselle</name>
    <dbReference type="NCBI Taxonomy" id="183260"/>
    <lineage>
        <taxon>Eukaryota</taxon>
        <taxon>Viridiplantae</taxon>
        <taxon>Streptophyta</taxon>
        <taxon>Embryophyta</taxon>
        <taxon>Tracheophyta</taxon>
        <taxon>Spermatophyta</taxon>
        <taxon>Magnoliopsida</taxon>
        <taxon>eudicotyledons</taxon>
        <taxon>Gunneridae</taxon>
        <taxon>Pentapetalae</taxon>
        <taxon>rosids</taxon>
        <taxon>malvids</taxon>
        <taxon>Malvales</taxon>
        <taxon>Malvaceae</taxon>
        <taxon>Malvoideae</taxon>
        <taxon>Hibiscus</taxon>
    </lineage>
</organism>
<accession>A0ABR2FQ38</accession>
<feature type="region of interest" description="Disordered" evidence="1">
    <location>
        <begin position="1"/>
        <end position="32"/>
    </location>
</feature>
<evidence type="ECO:0000313" key="3">
    <source>
        <dbReference type="Proteomes" id="UP001472677"/>
    </source>
</evidence>